<sequence>MVVVRLQGVGCWCVGPVAGVLSTSASGGGGQFIVLASVRGRLECHGVPHGVLYVLQHPYDGAKGGADGPELLPKPQLLFLLQAQGLLKLGQDHRHRLLGVVVGSHDGGEGLVESGFPWPVRPLSHSSPPSSPVFLCLRPLDRVPTTTAPRSLLLLGWWVILGSL</sequence>
<organism evidence="1 2">
    <name type="scientific">Pleurodeles waltl</name>
    <name type="common">Iberian ribbed newt</name>
    <dbReference type="NCBI Taxonomy" id="8319"/>
    <lineage>
        <taxon>Eukaryota</taxon>
        <taxon>Metazoa</taxon>
        <taxon>Chordata</taxon>
        <taxon>Craniata</taxon>
        <taxon>Vertebrata</taxon>
        <taxon>Euteleostomi</taxon>
        <taxon>Amphibia</taxon>
        <taxon>Batrachia</taxon>
        <taxon>Caudata</taxon>
        <taxon>Salamandroidea</taxon>
        <taxon>Salamandridae</taxon>
        <taxon>Pleurodelinae</taxon>
        <taxon>Pleurodeles</taxon>
    </lineage>
</organism>
<dbReference type="AlphaFoldDB" id="A0AAV7RMH4"/>
<comment type="caution">
    <text evidence="1">The sequence shown here is derived from an EMBL/GenBank/DDBJ whole genome shotgun (WGS) entry which is preliminary data.</text>
</comment>
<accession>A0AAV7RMH4</accession>
<gene>
    <name evidence="1" type="ORF">NDU88_005720</name>
</gene>
<evidence type="ECO:0008006" key="3">
    <source>
        <dbReference type="Google" id="ProtNLM"/>
    </source>
</evidence>
<keyword evidence="2" id="KW-1185">Reference proteome</keyword>
<evidence type="ECO:0000313" key="2">
    <source>
        <dbReference type="Proteomes" id="UP001066276"/>
    </source>
</evidence>
<protein>
    <recommendedName>
        <fullName evidence="3">Secreted protein</fullName>
    </recommendedName>
</protein>
<proteinExistence type="predicted"/>
<dbReference type="Proteomes" id="UP001066276">
    <property type="component" value="Chromosome 5"/>
</dbReference>
<reference evidence="1" key="1">
    <citation type="journal article" date="2022" name="bioRxiv">
        <title>Sequencing and chromosome-scale assembly of the giantPleurodeles waltlgenome.</title>
        <authorList>
            <person name="Brown T."/>
            <person name="Elewa A."/>
            <person name="Iarovenko S."/>
            <person name="Subramanian E."/>
            <person name="Araus A.J."/>
            <person name="Petzold A."/>
            <person name="Susuki M."/>
            <person name="Suzuki K.-i.T."/>
            <person name="Hayashi T."/>
            <person name="Toyoda A."/>
            <person name="Oliveira C."/>
            <person name="Osipova E."/>
            <person name="Leigh N.D."/>
            <person name="Simon A."/>
            <person name="Yun M.H."/>
        </authorList>
    </citation>
    <scope>NUCLEOTIDE SEQUENCE</scope>
    <source>
        <strain evidence="1">20211129_DDA</strain>
        <tissue evidence="1">Liver</tissue>
    </source>
</reference>
<evidence type="ECO:0000313" key="1">
    <source>
        <dbReference type="EMBL" id="KAJ1152947.1"/>
    </source>
</evidence>
<name>A0AAV7RMH4_PLEWA</name>
<dbReference type="EMBL" id="JANPWB010000009">
    <property type="protein sequence ID" value="KAJ1152947.1"/>
    <property type="molecule type" value="Genomic_DNA"/>
</dbReference>